<gene>
    <name evidence="1" type="ORF">E2C01_099527</name>
</gene>
<reference evidence="1 2" key="1">
    <citation type="submission" date="2019-05" db="EMBL/GenBank/DDBJ databases">
        <title>Another draft genome of Portunus trituberculatus and its Hox gene families provides insights of decapod evolution.</title>
        <authorList>
            <person name="Jeong J.-H."/>
            <person name="Song I."/>
            <person name="Kim S."/>
            <person name="Choi T."/>
            <person name="Kim D."/>
            <person name="Ryu S."/>
            <person name="Kim W."/>
        </authorList>
    </citation>
    <scope>NUCLEOTIDE SEQUENCE [LARGE SCALE GENOMIC DNA]</scope>
    <source>
        <tissue evidence="1">Muscle</tissue>
    </source>
</reference>
<accession>A0A5B7K428</accession>
<comment type="caution">
    <text evidence="1">The sequence shown here is derived from an EMBL/GenBank/DDBJ whole genome shotgun (WGS) entry which is preliminary data.</text>
</comment>
<dbReference type="AlphaFoldDB" id="A0A5B7K428"/>
<protein>
    <submittedName>
        <fullName evidence="1">Uncharacterized protein</fullName>
    </submittedName>
</protein>
<name>A0A5B7K428_PORTR</name>
<keyword evidence="2" id="KW-1185">Reference proteome</keyword>
<dbReference type="EMBL" id="VSRR010138327">
    <property type="protein sequence ID" value="MPD03871.1"/>
    <property type="molecule type" value="Genomic_DNA"/>
</dbReference>
<sequence>MDNQVNEGRENTCRYVHVMSRHYAKGQQVKAPVGSIVTVAGKLCSPSCVTATPPRDLPLVNTE</sequence>
<evidence type="ECO:0000313" key="1">
    <source>
        <dbReference type="EMBL" id="MPD03871.1"/>
    </source>
</evidence>
<organism evidence="1 2">
    <name type="scientific">Portunus trituberculatus</name>
    <name type="common">Swimming crab</name>
    <name type="synonym">Neptunus trituberculatus</name>
    <dbReference type="NCBI Taxonomy" id="210409"/>
    <lineage>
        <taxon>Eukaryota</taxon>
        <taxon>Metazoa</taxon>
        <taxon>Ecdysozoa</taxon>
        <taxon>Arthropoda</taxon>
        <taxon>Crustacea</taxon>
        <taxon>Multicrustacea</taxon>
        <taxon>Malacostraca</taxon>
        <taxon>Eumalacostraca</taxon>
        <taxon>Eucarida</taxon>
        <taxon>Decapoda</taxon>
        <taxon>Pleocyemata</taxon>
        <taxon>Brachyura</taxon>
        <taxon>Eubrachyura</taxon>
        <taxon>Portunoidea</taxon>
        <taxon>Portunidae</taxon>
        <taxon>Portuninae</taxon>
        <taxon>Portunus</taxon>
    </lineage>
</organism>
<dbReference type="Proteomes" id="UP000324222">
    <property type="component" value="Unassembled WGS sequence"/>
</dbReference>
<proteinExistence type="predicted"/>
<evidence type="ECO:0000313" key="2">
    <source>
        <dbReference type="Proteomes" id="UP000324222"/>
    </source>
</evidence>